<dbReference type="InterPro" id="IPR011990">
    <property type="entry name" value="TPR-like_helical_dom_sf"/>
</dbReference>
<evidence type="ECO:0000256" key="2">
    <source>
        <dbReference type="SAM" id="MobiDB-lite"/>
    </source>
</evidence>
<keyword evidence="1" id="KW-0802">TPR repeat</keyword>
<proteinExistence type="predicted"/>
<organism evidence="3 4">
    <name type="scientific">Selenomonas ruminantium</name>
    <dbReference type="NCBI Taxonomy" id="971"/>
    <lineage>
        <taxon>Bacteria</taxon>
        <taxon>Bacillati</taxon>
        <taxon>Bacillota</taxon>
        <taxon>Negativicutes</taxon>
        <taxon>Selenomonadales</taxon>
        <taxon>Selenomonadaceae</taxon>
        <taxon>Selenomonas</taxon>
    </lineage>
</organism>
<dbReference type="Proteomes" id="UP000761380">
    <property type="component" value="Unassembled WGS sequence"/>
</dbReference>
<accession>A0A927ZSF1</accession>
<dbReference type="SUPFAM" id="SSF48452">
    <property type="entry name" value="TPR-like"/>
    <property type="match status" value="1"/>
</dbReference>
<feature type="region of interest" description="Disordered" evidence="2">
    <location>
        <begin position="204"/>
        <end position="228"/>
    </location>
</feature>
<feature type="repeat" description="TPR" evidence="1">
    <location>
        <begin position="58"/>
        <end position="91"/>
    </location>
</feature>
<dbReference type="AlphaFoldDB" id="A0A927ZSF1"/>
<dbReference type="Gene3D" id="1.25.40.10">
    <property type="entry name" value="Tetratricopeptide repeat domain"/>
    <property type="match status" value="1"/>
</dbReference>
<reference evidence="3" key="1">
    <citation type="submission" date="2019-04" db="EMBL/GenBank/DDBJ databases">
        <title>Evolution of Biomass-Degrading Anaerobic Consortia Revealed by Metagenomics.</title>
        <authorList>
            <person name="Peng X."/>
        </authorList>
    </citation>
    <scope>NUCLEOTIDE SEQUENCE</scope>
    <source>
        <strain evidence="3">SIG240</strain>
    </source>
</reference>
<name>A0A927ZSF1_SELRU</name>
<dbReference type="PROSITE" id="PS50005">
    <property type="entry name" value="TPR"/>
    <property type="match status" value="1"/>
</dbReference>
<dbReference type="EMBL" id="SVBY01000022">
    <property type="protein sequence ID" value="MBE6092393.1"/>
    <property type="molecule type" value="Genomic_DNA"/>
</dbReference>
<dbReference type="Pfam" id="PF12895">
    <property type="entry name" value="ANAPC3"/>
    <property type="match status" value="1"/>
</dbReference>
<evidence type="ECO:0008006" key="5">
    <source>
        <dbReference type="Google" id="ProtNLM"/>
    </source>
</evidence>
<evidence type="ECO:0000313" key="4">
    <source>
        <dbReference type="Proteomes" id="UP000761380"/>
    </source>
</evidence>
<evidence type="ECO:0000313" key="3">
    <source>
        <dbReference type="EMBL" id="MBE6092393.1"/>
    </source>
</evidence>
<sequence length="326" mass="36109">MGKASKKVKRQLQKKAGEQQVKLCQGKEAELEAAFDREDYVKVLDILAELITAKDIKPDLMYKGAYSYFMLGDYDRAAQWVTNTLNYAPDDIDTRILLARLCFIQNRHDDGLAIYDFLVEHYRHSMSQEQTGQIIDSSEYYVRREAEKLRQQFPHLADFLSIAPPDAEEAAAGIVSTPVKPAAAATDGGSALSALQRLKAKLQAMQNKEEPAADAGQTQDTAADEVPAMDNGTKIAEIESRECSLREKVQLLNKFAAGFFVSDDYSSAAEFLTAALKMDAHDNQTLKNMALTQAALGNSDKAQAFAANLQEADFLLLQLLKDWKNG</sequence>
<gene>
    <name evidence="3" type="ORF">E7201_04340</name>
</gene>
<dbReference type="InterPro" id="IPR019734">
    <property type="entry name" value="TPR_rpt"/>
</dbReference>
<evidence type="ECO:0000256" key="1">
    <source>
        <dbReference type="PROSITE-ProRule" id="PRU00339"/>
    </source>
</evidence>
<comment type="caution">
    <text evidence="3">The sequence shown here is derived from an EMBL/GenBank/DDBJ whole genome shotgun (WGS) entry which is preliminary data.</text>
</comment>
<protein>
    <recommendedName>
        <fullName evidence="5">Tetratricopeptide repeat-containing protein</fullName>
    </recommendedName>
</protein>